<evidence type="ECO:0000313" key="1">
    <source>
        <dbReference type="EMBL" id="KOO29509.1"/>
    </source>
</evidence>
<sequence length="118" mass="12556">MALEQSARNGSHDEATRHALRLATLLRRLPRELQPTAVGIVGHIVGYSSSPILLQMLSTAGEDGAMLGAMLAASLTADHKASFMRELLEAQTKSHFKAALKQLCGGKKKQTSGTPPAH</sequence>
<dbReference type="Proteomes" id="UP000037460">
    <property type="component" value="Unassembled WGS sequence"/>
</dbReference>
<gene>
    <name evidence="1" type="ORF">Ctob_006947</name>
</gene>
<accession>A0A0M0JSH0</accession>
<name>A0A0M0JSH0_9EUKA</name>
<comment type="caution">
    <text evidence="1">The sequence shown here is derived from an EMBL/GenBank/DDBJ whole genome shotgun (WGS) entry which is preliminary data.</text>
</comment>
<keyword evidence="2" id="KW-1185">Reference proteome</keyword>
<proteinExistence type="predicted"/>
<evidence type="ECO:0000313" key="2">
    <source>
        <dbReference type="Proteomes" id="UP000037460"/>
    </source>
</evidence>
<dbReference type="AlphaFoldDB" id="A0A0M0JSH0"/>
<reference evidence="2" key="1">
    <citation type="journal article" date="2015" name="PLoS Genet.">
        <title>Genome Sequence and Transcriptome Analyses of Chrysochromulina tobin: Metabolic Tools for Enhanced Algal Fitness in the Prominent Order Prymnesiales (Haptophyceae).</title>
        <authorList>
            <person name="Hovde B.T."/>
            <person name="Deodato C.R."/>
            <person name="Hunsperger H.M."/>
            <person name="Ryken S.A."/>
            <person name="Yost W."/>
            <person name="Jha R.K."/>
            <person name="Patterson J."/>
            <person name="Monnat R.J. Jr."/>
            <person name="Barlow S.B."/>
            <person name="Starkenburg S.R."/>
            <person name="Cattolico R.A."/>
        </authorList>
    </citation>
    <scope>NUCLEOTIDE SEQUENCE</scope>
    <source>
        <strain evidence="2">CCMP291</strain>
    </source>
</reference>
<organism evidence="1 2">
    <name type="scientific">Chrysochromulina tobinii</name>
    <dbReference type="NCBI Taxonomy" id="1460289"/>
    <lineage>
        <taxon>Eukaryota</taxon>
        <taxon>Haptista</taxon>
        <taxon>Haptophyta</taxon>
        <taxon>Prymnesiophyceae</taxon>
        <taxon>Prymnesiales</taxon>
        <taxon>Chrysochromulinaceae</taxon>
        <taxon>Chrysochromulina</taxon>
    </lineage>
</organism>
<dbReference type="EMBL" id="JWZX01002404">
    <property type="protein sequence ID" value="KOO29509.1"/>
    <property type="molecule type" value="Genomic_DNA"/>
</dbReference>
<protein>
    <submittedName>
        <fullName evidence="1">Uncharacterized protein</fullName>
    </submittedName>
</protein>